<keyword evidence="10" id="KW-0966">Cell projection</keyword>
<evidence type="ECO:0000256" key="4">
    <source>
        <dbReference type="ARBA" id="ARBA00022475"/>
    </source>
</evidence>
<feature type="transmembrane region" description="Helical" evidence="9">
    <location>
        <begin position="113"/>
        <end position="132"/>
    </location>
</feature>
<dbReference type="Pfam" id="PF00771">
    <property type="entry name" value="FHIPEP"/>
    <property type="match status" value="1"/>
</dbReference>
<comment type="function">
    <text evidence="9">Required for formation of the rod structure of the flagellar apparatus. Together with FliI and FliH, may constitute the export apparatus of flagellin.</text>
</comment>
<evidence type="ECO:0000313" key="10">
    <source>
        <dbReference type="EMBL" id="AZR73860.1"/>
    </source>
</evidence>
<feature type="transmembrane region" description="Helical" evidence="9">
    <location>
        <begin position="42"/>
        <end position="61"/>
    </location>
</feature>
<keyword evidence="8 9" id="KW-0472">Membrane</keyword>
<dbReference type="InterPro" id="IPR006301">
    <property type="entry name" value="FlhA"/>
</dbReference>
<dbReference type="NCBIfam" id="TIGR01398">
    <property type="entry name" value="FlhA"/>
    <property type="match status" value="1"/>
</dbReference>
<evidence type="ECO:0000313" key="11">
    <source>
        <dbReference type="Proteomes" id="UP000267250"/>
    </source>
</evidence>
<keyword evidence="9" id="KW-0653">Protein transport</keyword>
<dbReference type="InterPro" id="IPR025505">
    <property type="entry name" value="FHIPEP_CS"/>
</dbReference>
<keyword evidence="4 9" id="KW-1003">Cell membrane</keyword>
<proteinExistence type="inferred from homology"/>
<evidence type="ECO:0000256" key="1">
    <source>
        <dbReference type="ARBA" id="ARBA00004429"/>
    </source>
</evidence>
<sequence length="690" mass="76254">MANISALSPRFINKYSDILFAIAIVTVVIMFIIPLPTFLLDLLLTINISFALTVLLVSIYITEPLQFSVFPSLLLFATLFRLALNVSTTRLILGQGYAGEIILSFGNFVIGGNYVVGFIIFLILVIIQFVVITKGAERVAEVAARFTLDAMPGKQMSIDADLGAGLITEEEARLQRKKIRQEADFYGAMDGASKFVKGDAIAGIIITMINVIGGLIIGVAQQGMSFQEALQTYSLLTVGDGLVSQIPALLISTATGMVVTRAASESNLGQELTGQISSEPRSLAIVAGILLVFSFVSGLPTVPFLVLSLIFGFLAWVLWQSQKEAKEQEGEVAEQIEEIPVPSKVEDMTELLQIDPMEIEVGYNLIPLVLPEQGGDFLDRVAMIRRQCALELGMVIPPIRILDNLQLDPNSYRIKLRGIEIDRYEIKPNYYLAMDAGLATKEIDGIPTKEPAFGLPALWISESLREEAEMNGYTVVDPPSVMATHLTEIIKKHASELLGRQEVKELIDGFKEKYPAVVEELIPDLLTIGQVQKVLQNLLREGIAIRDMVTILETLADYAPHTNDLQILTEYVRQSLSRQISAKFSENNTIHVITLSPKLEELISQSIQQTDQGSYLAIEPKQAQIIFENLNEVIQSVMQKGYQPIILTAPMIRYHFKNLTSRVAPDLIVLSFNELEPTLNIQTVGVVKYQ</sequence>
<dbReference type="PROSITE" id="PS00994">
    <property type="entry name" value="FHIPEP"/>
    <property type="match status" value="1"/>
</dbReference>
<organism evidence="10 11">
    <name type="scientific">Anoxybacter fermentans</name>
    <dbReference type="NCBI Taxonomy" id="1323375"/>
    <lineage>
        <taxon>Bacteria</taxon>
        <taxon>Bacillati</taxon>
        <taxon>Bacillota</taxon>
        <taxon>Clostridia</taxon>
        <taxon>Halanaerobiales</taxon>
        <taxon>Anoxybacter</taxon>
    </lineage>
</organism>
<dbReference type="GO" id="GO:0005886">
    <property type="term" value="C:plasma membrane"/>
    <property type="evidence" value="ECO:0007669"/>
    <property type="project" value="UniProtKB-SubCell"/>
</dbReference>
<evidence type="ECO:0000256" key="9">
    <source>
        <dbReference type="RuleBase" id="RU364093"/>
    </source>
</evidence>
<dbReference type="GO" id="GO:0044780">
    <property type="term" value="P:bacterial-type flagellum assembly"/>
    <property type="evidence" value="ECO:0007669"/>
    <property type="project" value="InterPro"/>
</dbReference>
<evidence type="ECO:0000256" key="5">
    <source>
        <dbReference type="ARBA" id="ARBA00022519"/>
    </source>
</evidence>
<dbReference type="InterPro" id="IPR042196">
    <property type="entry name" value="FHIPEP_4"/>
</dbReference>
<dbReference type="Gene3D" id="3.40.30.60">
    <property type="entry name" value="FHIPEP family, domain 1"/>
    <property type="match status" value="1"/>
</dbReference>
<reference evidence="10 11" key="1">
    <citation type="submission" date="2016-07" db="EMBL/GenBank/DDBJ databases">
        <title>Genome and transcriptome analysis of iron-reducing fermentative bacteria Anoxybacter fermentans.</title>
        <authorList>
            <person name="Zeng X."/>
            <person name="Shao Z."/>
        </authorList>
    </citation>
    <scope>NUCLEOTIDE SEQUENCE [LARGE SCALE GENOMIC DNA]</scope>
    <source>
        <strain evidence="10 11">DY22613</strain>
    </source>
</reference>
<name>A0A3Q9HRA0_9FIRM</name>
<keyword evidence="9" id="KW-1006">Bacterial flagellum protein export</keyword>
<evidence type="ECO:0000256" key="2">
    <source>
        <dbReference type="ARBA" id="ARBA00008835"/>
    </source>
</evidence>
<dbReference type="PRINTS" id="PR00949">
    <property type="entry name" value="TYPE3IMAPROT"/>
</dbReference>
<dbReference type="AlphaFoldDB" id="A0A3Q9HRA0"/>
<dbReference type="OrthoDB" id="9759185at2"/>
<evidence type="ECO:0000256" key="3">
    <source>
        <dbReference type="ARBA" id="ARBA00022448"/>
    </source>
</evidence>
<evidence type="ECO:0000256" key="6">
    <source>
        <dbReference type="ARBA" id="ARBA00022692"/>
    </source>
</evidence>
<keyword evidence="10" id="KW-0282">Flagellum</keyword>
<evidence type="ECO:0000256" key="7">
    <source>
        <dbReference type="ARBA" id="ARBA00022989"/>
    </source>
</evidence>
<dbReference type="Gene3D" id="3.40.50.12790">
    <property type="entry name" value="FHIPEP family, domain 4"/>
    <property type="match status" value="1"/>
</dbReference>
<keyword evidence="7 9" id="KW-1133">Transmembrane helix</keyword>
<dbReference type="KEGG" id="aft:BBF96_10955"/>
<comment type="similarity">
    <text evidence="2 9">Belongs to the FHIPEP (flagella/HR/invasion proteins export pore) family.</text>
</comment>
<keyword evidence="10" id="KW-0969">Cilium</keyword>
<dbReference type="NCBIfam" id="TIGR01399">
    <property type="entry name" value="hrcV"/>
    <property type="match status" value="1"/>
</dbReference>
<dbReference type="InterPro" id="IPR006302">
    <property type="entry name" value="T3SS_HrcV"/>
</dbReference>
<dbReference type="Gene3D" id="1.10.8.540">
    <property type="entry name" value="FHIPEP family, domain 3"/>
    <property type="match status" value="1"/>
</dbReference>
<dbReference type="InterPro" id="IPR042193">
    <property type="entry name" value="FHIPEP_3"/>
</dbReference>
<dbReference type="PIRSF" id="PIRSF005419">
    <property type="entry name" value="FlhA"/>
    <property type="match status" value="1"/>
</dbReference>
<dbReference type="RefSeq" id="WP_127017212.1">
    <property type="nucleotide sequence ID" value="NZ_CP016379.1"/>
</dbReference>
<feature type="transmembrane region" description="Helical" evidence="9">
    <location>
        <begin position="18"/>
        <end position="36"/>
    </location>
</feature>
<accession>A0A3Q9HRA0</accession>
<dbReference type="PANTHER" id="PTHR30161:SF1">
    <property type="entry name" value="FLAGELLAR BIOSYNTHESIS PROTEIN FLHA-RELATED"/>
    <property type="match status" value="1"/>
</dbReference>
<dbReference type="InterPro" id="IPR042194">
    <property type="entry name" value="FHIPEP_1"/>
</dbReference>
<keyword evidence="3 9" id="KW-0813">Transport</keyword>
<keyword evidence="9" id="KW-1005">Bacterial flagellum biogenesis</keyword>
<feature type="transmembrane region" description="Helical" evidence="9">
    <location>
        <begin position="200"/>
        <end position="221"/>
    </location>
</feature>
<feature type="transmembrane region" description="Helical" evidence="9">
    <location>
        <begin position="241"/>
        <end position="259"/>
    </location>
</feature>
<dbReference type="GO" id="GO:0009306">
    <property type="term" value="P:protein secretion"/>
    <property type="evidence" value="ECO:0007669"/>
    <property type="project" value="InterPro"/>
</dbReference>
<feature type="transmembrane region" description="Helical" evidence="9">
    <location>
        <begin position="280"/>
        <end position="296"/>
    </location>
</feature>
<comment type="subcellular location">
    <subcellularLocation>
        <location evidence="1">Cell inner membrane</location>
        <topology evidence="1">Multi-pass membrane protein</topology>
    </subcellularLocation>
    <subcellularLocation>
        <location evidence="9">Cell membrane</location>
        <topology evidence="9">Multi-pass membrane protein</topology>
    </subcellularLocation>
</comment>
<dbReference type="InterPro" id="IPR001712">
    <property type="entry name" value="T3SS_FHIPEP"/>
</dbReference>
<keyword evidence="11" id="KW-1185">Reference proteome</keyword>
<protein>
    <recommendedName>
        <fullName evidence="9">Flagellar biosynthesis protein FlhA</fullName>
    </recommendedName>
</protein>
<gene>
    <name evidence="9" type="primary">flhA</name>
    <name evidence="10" type="ORF">BBF96_10955</name>
</gene>
<dbReference type="EMBL" id="CP016379">
    <property type="protein sequence ID" value="AZR73860.1"/>
    <property type="molecule type" value="Genomic_DNA"/>
</dbReference>
<keyword evidence="6 9" id="KW-0812">Transmembrane</keyword>
<feature type="transmembrane region" description="Helical" evidence="9">
    <location>
        <begin position="73"/>
        <end position="93"/>
    </location>
</feature>
<keyword evidence="5" id="KW-0997">Cell inner membrane</keyword>
<evidence type="ECO:0000256" key="8">
    <source>
        <dbReference type="ARBA" id="ARBA00023136"/>
    </source>
</evidence>
<dbReference type="PANTHER" id="PTHR30161">
    <property type="entry name" value="FLAGELLAR EXPORT PROTEIN, MEMBRANE FLHA SUBUNIT-RELATED"/>
    <property type="match status" value="1"/>
</dbReference>
<dbReference type="Proteomes" id="UP000267250">
    <property type="component" value="Chromosome"/>
</dbReference>